<dbReference type="SUPFAM" id="SSF57938">
    <property type="entry name" value="DnaJ/Hsp40 cysteine-rich domain"/>
    <property type="match status" value="1"/>
</dbReference>
<gene>
    <name evidence="2" type="ORF">H206_03771</name>
</gene>
<comment type="caution">
    <text evidence="2">The sequence shown here is derived from an EMBL/GenBank/DDBJ whole genome shotgun (WGS) entry which is preliminary data.</text>
</comment>
<dbReference type="EMBL" id="MTKO01000096">
    <property type="protein sequence ID" value="RWX44388.1"/>
    <property type="molecule type" value="Genomic_DNA"/>
</dbReference>
<dbReference type="Proteomes" id="UP000287853">
    <property type="component" value="Unassembled WGS sequence"/>
</dbReference>
<feature type="region of interest" description="Disordered" evidence="1">
    <location>
        <begin position="61"/>
        <end position="80"/>
    </location>
</feature>
<proteinExistence type="predicted"/>
<evidence type="ECO:0000313" key="2">
    <source>
        <dbReference type="EMBL" id="RWX44388.1"/>
    </source>
</evidence>
<name>A0A3S3QH61_9BACT</name>
<accession>A0A3S3QH61</accession>
<dbReference type="InterPro" id="IPR036410">
    <property type="entry name" value="HSP_DnaJ_Cys-rich_dom_sf"/>
</dbReference>
<feature type="region of interest" description="Disordered" evidence="1">
    <location>
        <begin position="1"/>
        <end position="22"/>
    </location>
</feature>
<dbReference type="AlphaFoldDB" id="A0A3S3QH61"/>
<reference evidence="2 3" key="1">
    <citation type="submission" date="2017-01" db="EMBL/GenBank/DDBJ databases">
        <title>The cable genome- insights into the physiology and evolution of filamentous bacteria capable of sulfide oxidation via long distance electron transfer.</title>
        <authorList>
            <person name="Schreiber L."/>
            <person name="Bjerg J.T."/>
            <person name="Boggild A."/>
            <person name="Van De Vossenberg J."/>
            <person name="Meysman F."/>
            <person name="Nielsen L.P."/>
            <person name="Schramm A."/>
            <person name="Kjeldsen K.U."/>
        </authorList>
    </citation>
    <scope>NUCLEOTIDE SEQUENCE [LARGE SCALE GENOMIC DNA]</scope>
    <source>
        <strain evidence="2">MCF</strain>
    </source>
</reference>
<evidence type="ECO:0000313" key="3">
    <source>
        <dbReference type="Proteomes" id="UP000287853"/>
    </source>
</evidence>
<keyword evidence="3" id="KW-1185">Reference proteome</keyword>
<protein>
    <submittedName>
        <fullName evidence="2">Uncharacterized protein</fullName>
    </submittedName>
</protein>
<organism evidence="2 3">
    <name type="scientific">Candidatus Electrothrix aarhusensis</name>
    <dbReference type="NCBI Taxonomy" id="1859131"/>
    <lineage>
        <taxon>Bacteria</taxon>
        <taxon>Pseudomonadati</taxon>
        <taxon>Thermodesulfobacteriota</taxon>
        <taxon>Desulfobulbia</taxon>
        <taxon>Desulfobulbales</taxon>
        <taxon>Desulfobulbaceae</taxon>
        <taxon>Candidatus Electrothrix</taxon>
    </lineage>
</organism>
<dbReference type="Gene3D" id="6.20.20.10">
    <property type="match status" value="1"/>
</dbReference>
<sequence>MATEQAKQQVKHKQQVKQQPRPCPACGGSGQLNFFKGESRFLLSAEECPVCCGFGYIQEEEGADREENPEEKTGKPAPKA</sequence>
<evidence type="ECO:0000256" key="1">
    <source>
        <dbReference type="SAM" id="MobiDB-lite"/>
    </source>
</evidence>